<dbReference type="InterPro" id="IPR004879">
    <property type="entry name" value="Ssp411-like_TRX"/>
</dbReference>
<dbReference type="Gene3D" id="1.50.10.10">
    <property type="match status" value="1"/>
</dbReference>
<keyword evidence="4" id="KW-1185">Reference proteome</keyword>
<dbReference type="EMBL" id="CP042997">
    <property type="protein sequence ID" value="QEH35571.1"/>
    <property type="molecule type" value="Genomic_DNA"/>
</dbReference>
<dbReference type="Pfam" id="PF03190">
    <property type="entry name" value="Thioredox_DsbH"/>
    <property type="match status" value="1"/>
</dbReference>
<accession>A0A5B9W6H7</accession>
<dbReference type="InterPro" id="IPR024705">
    <property type="entry name" value="Ssp411"/>
</dbReference>
<dbReference type="PANTHER" id="PTHR42899:SF1">
    <property type="entry name" value="SPERMATOGENESIS-ASSOCIATED PROTEIN 20"/>
    <property type="match status" value="1"/>
</dbReference>
<evidence type="ECO:0008006" key="5">
    <source>
        <dbReference type="Google" id="ProtNLM"/>
    </source>
</evidence>
<evidence type="ECO:0000259" key="1">
    <source>
        <dbReference type="Pfam" id="PF03190"/>
    </source>
</evidence>
<evidence type="ECO:0000259" key="2">
    <source>
        <dbReference type="Pfam" id="PF11412"/>
    </source>
</evidence>
<dbReference type="Pfam" id="PF11412">
    <property type="entry name" value="DsbD_N"/>
    <property type="match status" value="1"/>
</dbReference>
<dbReference type="Gene3D" id="2.60.40.1250">
    <property type="entry name" value="Thiol:disulfide interchange protein DsbD, N-terminal domain"/>
    <property type="match status" value="1"/>
</dbReference>
<feature type="domain" description="Spermatogenesis-associated protein 20-like TRX" evidence="1">
    <location>
        <begin position="66"/>
        <end position="224"/>
    </location>
</feature>
<dbReference type="Gene3D" id="3.40.30.10">
    <property type="entry name" value="Glutaredoxin"/>
    <property type="match status" value="1"/>
</dbReference>
<evidence type="ECO:0000313" key="4">
    <source>
        <dbReference type="Proteomes" id="UP000324233"/>
    </source>
</evidence>
<dbReference type="AlphaFoldDB" id="A0A5B9W6H7"/>
<organism evidence="3 4">
    <name type="scientific">Aquisphaera giovannonii</name>
    <dbReference type="NCBI Taxonomy" id="406548"/>
    <lineage>
        <taxon>Bacteria</taxon>
        <taxon>Pseudomonadati</taxon>
        <taxon>Planctomycetota</taxon>
        <taxon>Planctomycetia</taxon>
        <taxon>Isosphaerales</taxon>
        <taxon>Isosphaeraceae</taxon>
        <taxon>Aquisphaera</taxon>
    </lineage>
</organism>
<reference evidence="3 4" key="1">
    <citation type="submission" date="2019-08" db="EMBL/GenBank/DDBJ databases">
        <title>Deep-cultivation of Planctomycetes and their phenomic and genomic characterization uncovers novel biology.</title>
        <authorList>
            <person name="Wiegand S."/>
            <person name="Jogler M."/>
            <person name="Boedeker C."/>
            <person name="Pinto D."/>
            <person name="Vollmers J."/>
            <person name="Rivas-Marin E."/>
            <person name="Kohn T."/>
            <person name="Peeters S.H."/>
            <person name="Heuer A."/>
            <person name="Rast P."/>
            <person name="Oberbeckmann S."/>
            <person name="Bunk B."/>
            <person name="Jeske O."/>
            <person name="Meyerdierks A."/>
            <person name="Storesund J.E."/>
            <person name="Kallscheuer N."/>
            <person name="Luecker S."/>
            <person name="Lage O.M."/>
            <person name="Pohl T."/>
            <person name="Merkel B.J."/>
            <person name="Hornburger P."/>
            <person name="Mueller R.-W."/>
            <person name="Bruemmer F."/>
            <person name="Labrenz M."/>
            <person name="Spormann A.M."/>
            <person name="Op den Camp H."/>
            <person name="Overmann J."/>
            <person name="Amann R."/>
            <person name="Jetten M.S.M."/>
            <person name="Mascher T."/>
            <person name="Medema M.H."/>
            <person name="Devos D.P."/>
            <person name="Kaster A.-K."/>
            <person name="Ovreas L."/>
            <person name="Rohde M."/>
            <person name="Galperin M.Y."/>
            <person name="Jogler C."/>
        </authorList>
    </citation>
    <scope>NUCLEOTIDE SEQUENCE [LARGE SCALE GENOMIC DNA]</scope>
    <source>
        <strain evidence="3 4">OJF2</strain>
    </source>
</reference>
<dbReference type="CDD" id="cd02955">
    <property type="entry name" value="SSP411"/>
    <property type="match status" value="1"/>
</dbReference>
<evidence type="ECO:0000313" key="3">
    <source>
        <dbReference type="EMBL" id="QEH35571.1"/>
    </source>
</evidence>
<dbReference type="InterPro" id="IPR008928">
    <property type="entry name" value="6-hairpin_glycosidase_sf"/>
</dbReference>
<sequence>MPRCNAAVLPLSSSDDVQGGGVPGRAVRNSLTRRLAAVALAALAWLGMTAAMRAQEPGEAKAKGPTNRLAAETSPYLRMHARNPVDWYPWGPEAFARAKAENKPIFLSVGYSACYWCHVMERESFRDPEIARFLNEHFVCVKVDREERPDVDQVYMVALQAFTSGGWPMSMFLLPDGRPFYGETYMPPRDRDGGAGFLTVIKGIDRSFRAERGEIDRAANGLAEIVRRKLGASGSRRRPPLSRAMAAEGRRQLAAEFDPEYGGFGYNPQNARRPKFPEPANLVFLLEEHRRDGRQPARKGAGPGAGAAADPLPMVLLTLDRMARGGIRDQVGGGYHRYAISRYWIVPHFEKMLYDNAQLASVHVAAFEATGDPRWRAEAEATLAFVARSLTAPEGGFYSSLDAETEAGEGAYYVWSRDEAARVLGDAPAAEAFLQVYGLKRPPNFEGDRYVLLQPRPLEEQARKLGLEPADLERRLRPLAARLLEARERRPAPSRDDKVLTAWNGLMIAAYADASRALGVDRYGDAAAKAADFLLGKLRSPDGRLLRSYCEGRATLPGYLEDYAFLIHGLLRLHAATGQARWLDEARALADRMIADFSDPAAGGFFFTASDHESLLARPKDPYDGAIPGGNSMAALDLLALHRIGGEERYHAAARRTVEAFATTLSQDPSSMPLMLVALQQLLDRLPEPSPAGPEPVAAAAKPASAGVVAAAARVLDGEKPAAGGSFRAVVSLSIKPGWHITANPPGMENLVPAVLSVADGQPARLDPAYPPGTDWQPGQADGEKARVYEGRVEIPVRVRLDGAGMPPRLALKLRYQPCDEKACLPPATVDIPLDLTPVTKP</sequence>
<dbReference type="SUPFAM" id="SSF48208">
    <property type="entry name" value="Six-hairpin glycosidases"/>
    <property type="match status" value="1"/>
</dbReference>
<gene>
    <name evidence="3" type="ORF">OJF2_41240</name>
</gene>
<dbReference type="InterPro" id="IPR036929">
    <property type="entry name" value="DsbDN_sf"/>
</dbReference>
<name>A0A5B9W6H7_9BACT</name>
<dbReference type="PANTHER" id="PTHR42899">
    <property type="entry name" value="SPERMATOGENESIS-ASSOCIATED PROTEIN 20"/>
    <property type="match status" value="1"/>
</dbReference>
<proteinExistence type="predicted"/>
<dbReference type="InterPro" id="IPR028250">
    <property type="entry name" value="DsbDN"/>
</dbReference>
<dbReference type="KEGG" id="agv:OJF2_41240"/>
<feature type="domain" description="Thiol:disulfide interchange protein DsbD N-terminal" evidence="2">
    <location>
        <begin position="722"/>
        <end position="832"/>
    </location>
</feature>
<protein>
    <recommendedName>
        <fullName evidence="5">Thiol:disulfide interchange protein DsbD</fullName>
    </recommendedName>
</protein>
<dbReference type="SUPFAM" id="SSF52833">
    <property type="entry name" value="Thioredoxin-like"/>
    <property type="match status" value="1"/>
</dbReference>
<dbReference type="Proteomes" id="UP000324233">
    <property type="component" value="Chromosome"/>
</dbReference>
<dbReference type="InterPro" id="IPR036249">
    <property type="entry name" value="Thioredoxin-like_sf"/>
</dbReference>
<dbReference type="GO" id="GO:0005975">
    <property type="term" value="P:carbohydrate metabolic process"/>
    <property type="evidence" value="ECO:0007669"/>
    <property type="project" value="InterPro"/>
</dbReference>
<dbReference type="InterPro" id="IPR012341">
    <property type="entry name" value="6hp_glycosidase-like_sf"/>
</dbReference>